<evidence type="ECO:0000256" key="1">
    <source>
        <dbReference type="PROSITE-ProRule" id="PRU00169"/>
    </source>
</evidence>
<feature type="compositionally biased region" description="Polar residues" evidence="2">
    <location>
        <begin position="294"/>
        <end position="306"/>
    </location>
</feature>
<dbReference type="Pfam" id="PF12452">
    <property type="entry name" value="DUF3685"/>
    <property type="match status" value="1"/>
</dbReference>
<dbReference type="EMBL" id="DSPX01000202">
    <property type="protein sequence ID" value="HGG02909.1"/>
    <property type="molecule type" value="Genomic_DNA"/>
</dbReference>
<feature type="domain" description="Response regulatory" evidence="3">
    <location>
        <begin position="8"/>
        <end position="203"/>
    </location>
</feature>
<dbReference type="PROSITE" id="PS50110">
    <property type="entry name" value="RESPONSE_REGULATORY"/>
    <property type="match status" value="1"/>
</dbReference>
<evidence type="ECO:0000313" key="4">
    <source>
        <dbReference type="EMBL" id="HGG02909.1"/>
    </source>
</evidence>
<dbReference type="InterPro" id="IPR011006">
    <property type="entry name" value="CheY-like_superfamily"/>
</dbReference>
<name>A0A7C3ZYK9_9CYAN</name>
<organism evidence="4">
    <name type="scientific">Planktothricoides sp. SpSt-374</name>
    <dbReference type="NCBI Taxonomy" id="2282167"/>
    <lineage>
        <taxon>Bacteria</taxon>
        <taxon>Bacillati</taxon>
        <taxon>Cyanobacteriota</taxon>
        <taxon>Cyanophyceae</taxon>
        <taxon>Oscillatoriophycideae</taxon>
        <taxon>Oscillatoriales</taxon>
        <taxon>Oscillatoriaceae</taxon>
        <taxon>Planktothricoides</taxon>
    </lineage>
</organism>
<dbReference type="GO" id="GO:0000160">
    <property type="term" value="P:phosphorelay signal transduction system"/>
    <property type="evidence" value="ECO:0007669"/>
    <property type="project" value="InterPro"/>
</dbReference>
<dbReference type="SUPFAM" id="SSF52172">
    <property type="entry name" value="CheY-like"/>
    <property type="match status" value="1"/>
</dbReference>
<dbReference type="PANTHER" id="PTHR45566">
    <property type="entry name" value="HTH-TYPE TRANSCRIPTIONAL REGULATOR YHJB-RELATED"/>
    <property type="match status" value="1"/>
</dbReference>
<proteinExistence type="predicted"/>
<dbReference type="InterPro" id="IPR051015">
    <property type="entry name" value="EvgA-like"/>
</dbReference>
<evidence type="ECO:0000259" key="3">
    <source>
        <dbReference type="PROSITE" id="PS50110"/>
    </source>
</evidence>
<keyword evidence="1" id="KW-0597">Phosphoprotein</keyword>
<gene>
    <name evidence="4" type="ORF">ENR15_20265</name>
</gene>
<feature type="region of interest" description="Disordered" evidence="2">
    <location>
        <begin position="294"/>
        <end position="326"/>
    </location>
</feature>
<comment type="caution">
    <text evidence="4">The sequence shown here is derived from an EMBL/GenBank/DDBJ whole genome shotgun (WGS) entry which is preliminary data.</text>
</comment>
<dbReference type="InterPro" id="IPR001789">
    <property type="entry name" value="Sig_transdc_resp-reg_receiver"/>
</dbReference>
<accession>A0A7C3ZYK9</accession>
<evidence type="ECO:0000256" key="2">
    <source>
        <dbReference type="SAM" id="MobiDB-lite"/>
    </source>
</evidence>
<sequence length="656" mass="73309">MTNDRRCHILASSDDRLLLLGLEAILAPLPDLELVASCSQGAIVLELLAQVFLNQTDLNPQNLANHFNENSSENTELLSDKTIERKFHLNDEKIGFSNQFQNQSTVRDLETQRPPALSDSASPVPPSNLDLVILDLDQGSPQGDTISGITLYEQVASQYPQVPILLLSSFTETPSLVAFAAAKGYCSKRGDPKTLVSAIRQVAAGHTYWPPQSPATGGMGQPSASPNRRSTLPKLLAALGTQPRQQMDAEVAALDALLRQPSLSPWDRFFLSGRRREVVAARTIVNWVFGSQSPSLRVSESPSLRVSESPHPPTQPQPPIPPSSLSFPVDTTLAKGLQAALFEATLDKLGQTQLRNLTDVALEIDILRQEKKQQLCFLILRQLEDLLSKLRFSQVAPEQLQSLRRGLLRDLWVDTTTEFFGKYTSVLVVDRQLEIVPVLLQDERNVRENILDKIPLVVELFSHLLFQTPLTVENDSYGSGTPEAMQQAEFLLHNLTLRVANATIQPLLNRFADVEEIKQNFYDRRWISTREIERFRNNLSWKYRWEKYWLEPKAIFESQYLLAVIDDRGIKNRPVYGARNQELAQLNGVQQAVTLLLETRDAISPRVRSILLGIGSGGRYLLLQLGRGIGFIGQGIIQGIGTSLADIRKGQQRRPD</sequence>
<feature type="modified residue" description="4-aspartylphosphate" evidence="1">
    <location>
        <position position="135"/>
    </location>
</feature>
<dbReference type="InterPro" id="IPR022552">
    <property type="entry name" value="UPF_Ycf55"/>
</dbReference>
<protein>
    <submittedName>
        <fullName evidence="4">DUF3685 domain-containing protein</fullName>
    </submittedName>
</protein>
<dbReference type="PANTHER" id="PTHR45566:SF1">
    <property type="entry name" value="HTH-TYPE TRANSCRIPTIONAL REGULATOR YHJB-RELATED"/>
    <property type="match status" value="1"/>
</dbReference>
<reference evidence="4" key="1">
    <citation type="journal article" date="2020" name="mSystems">
        <title>Genome- and Community-Level Interaction Insights into Carbon Utilization and Element Cycling Functions of Hydrothermarchaeota in Hydrothermal Sediment.</title>
        <authorList>
            <person name="Zhou Z."/>
            <person name="Liu Y."/>
            <person name="Xu W."/>
            <person name="Pan J."/>
            <person name="Luo Z.H."/>
            <person name="Li M."/>
        </authorList>
    </citation>
    <scope>NUCLEOTIDE SEQUENCE [LARGE SCALE GENOMIC DNA]</scope>
    <source>
        <strain evidence="4">SpSt-374</strain>
    </source>
</reference>
<feature type="region of interest" description="Disordered" evidence="2">
    <location>
        <begin position="104"/>
        <end position="123"/>
    </location>
</feature>
<dbReference type="Gene3D" id="3.40.50.2300">
    <property type="match status" value="1"/>
</dbReference>
<dbReference type="AlphaFoldDB" id="A0A7C3ZYK9"/>
<feature type="compositionally biased region" description="Pro residues" evidence="2">
    <location>
        <begin position="310"/>
        <end position="322"/>
    </location>
</feature>